<protein>
    <submittedName>
        <fullName evidence="8">Methyl-accepting chemotaxis protein</fullName>
    </submittedName>
</protein>
<proteinExistence type="inferred from homology"/>
<evidence type="ECO:0000259" key="6">
    <source>
        <dbReference type="PROSITE" id="PS50111"/>
    </source>
</evidence>
<dbReference type="EMBL" id="CP121687">
    <property type="protein sequence ID" value="WZL68841.1"/>
    <property type="molecule type" value="Genomic_DNA"/>
</dbReference>
<dbReference type="SUPFAM" id="SSF103190">
    <property type="entry name" value="Sensory domain-like"/>
    <property type="match status" value="1"/>
</dbReference>
<keyword evidence="4" id="KW-0175">Coiled coil</keyword>
<evidence type="ECO:0000256" key="3">
    <source>
        <dbReference type="PROSITE-ProRule" id="PRU00284"/>
    </source>
</evidence>
<dbReference type="SMART" id="SM00283">
    <property type="entry name" value="MA"/>
    <property type="match status" value="1"/>
</dbReference>
<feature type="domain" description="Methyl-accepting transducer" evidence="6">
    <location>
        <begin position="404"/>
        <end position="654"/>
    </location>
</feature>
<dbReference type="InterPro" id="IPR003660">
    <property type="entry name" value="HAMP_dom"/>
</dbReference>
<keyword evidence="5" id="KW-1133">Transmembrane helix</keyword>
<evidence type="ECO:0000256" key="5">
    <source>
        <dbReference type="SAM" id="Phobius"/>
    </source>
</evidence>
<dbReference type="Pfam" id="PF00672">
    <property type="entry name" value="HAMP"/>
    <property type="match status" value="1"/>
</dbReference>
<keyword evidence="5" id="KW-0472">Membrane</keyword>
<dbReference type="Gene3D" id="3.30.450.20">
    <property type="entry name" value="PAS domain"/>
    <property type="match status" value="1"/>
</dbReference>
<dbReference type="CDD" id="cd12912">
    <property type="entry name" value="PDC2_MCP_like"/>
    <property type="match status" value="1"/>
</dbReference>
<dbReference type="Proteomes" id="UP001486565">
    <property type="component" value="Chromosome"/>
</dbReference>
<dbReference type="Pfam" id="PF22673">
    <property type="entry name" value="MCP-like_PDC_1"/>
    <property type="match status" value="1"/>
</dbReference>
<evidence type="ECO:0000256" key="2">
    <source>
        <dbReference type="ARBA" id="ARBA00029447"/>
    </source>
</evidence>
<dbReference type="PROSITE" id="PS50885">
    <property type="entry name" value="HAMP"/>
    <property type="match status" value="1"/>
</dbReference>
<gene>
    <name evidence="8" type="ORF">QBE51_08365</name>
</gene>
<dbReference type="CDD" id="cd06225">
    <property type="entry name" value="HAMP"/>
    <property type="match status" value="1"/>
</dbReference>
<evidence type="ECO:0000256" key="4">
    <source>
        <dbReference type="SAM" id="Coils"/>
    </source>
</evidence>
<dbReference type="InterPro" id="IPR004089">
    <property type="entry name" value="MCPsignal_dom"/>
</dbReference>
<evidence type="ECO:0000313" key="8">
    <source>
        <dbReference type="EMBL" id="WZL68841.1"/>
    </source>
</evidence>
<evidence type="ECO:0000313" key="9">
    <source>
        <dbReference type="Proteomes" id="UP001486565"/>
    </source>
</evidence>
<dbReference type="Gene3D" id="1.10.287.950">
    <property type="entry name" value="Methyl-accepting chemotaxis protein"/>
    <property type="match status" value="1"/>
</dbReference>
<dbReference type="InterPro" id="IPR029151">
    <property type="entry name" value="Sensor-like_sf"/>
</dbReference>
<feature type="transmembrane region" description="Helical" evidence="5">
    <location>
        <begin position="7"/>
        <end position="28"/>
    </location>
</feature>
<feature type="transmembrane region" description="Helical" evidence="5">
    <location>
        <begin position="305"/>
        <end position="327"/>
    </location>
</feature>
<dbReference type="PROSITE" id="PS50111">
    <property type="entry name" value="CHEMOTAXIS_TRANSDUC_2"/>
    <property type="match status" value="1"/>
</dbReference>
<dbReference type="PANTHER" id="PTHR32089:SF112">
    <property type="entry name" value="LYSOZYME-LIKE PROTEIN-RELATED"/>
    <property type="match status" value="1"/>
</dbReference>
<dbReference type="CDD" id="cd12913">
    <property type="entry name" value="PDC1_MCP_like"/>
    <property type="match status" value="1"/>
</dbReference>
<dbReference type="RefSeq" id="WP_341875847.1">
    <property type="nucleotide sequence ID" value="NZ_CP121687.1"/>
</dbReference>
<keyword evidence="5" id="KW-0812">Transmembrane</keyword>
<evidence type="ECO:0000259" key="7">
    <source>
        <dbReference type="PROSITE" id="PS50885"/>
    </source>
</evidence>
<keyword evidence="1 3" id="KW-0807">Transducer</keyword>
<organism evidence="8 9">
    <name type="scientific">Defluviitalea saccharophila</name>
    <dbReference type="NCBI Taxonomy" id="879970"/>
    <lineage>
        <taxon>Bacteria</taxon>
        <taxon>Bacillati</taxon>
        <taxon>Bacillota</taxon>
        <taxon>Clostridia</taxon>
        <taxon>Lachnospirales</taxon>
        <taxon>Defluviitaleaceae</taxon>
        <taxon>Defluviitalea</taxon>
    </lineage>
</organism>
<comment type="similarity">
    <text evidence="2">Belongs to the methyl-accepting chemotaxis (MCP) protein family.</text>
</comment>
<reference evidence="8 9" key="1">
    <citation type="submission" date="2023-03" db="EMBL/GenBank/DDBJ databases">
        <title>Novel Species.</title>
        <authorList>
            <person name="Ma S."/>
        </authorList>
    </citation>
    <scope>NUCLEOTIDE SEQUENCE [LARGE SCALE GENOMIC DNA]</scope>
    <source>
        <strain evidence="8 9">LIND6LT2</strain>
    </source>
</reference>
<accession>A0ABZ2Y0J8</accession>
<feature type="domain" description="HAMP" evidence="7">
    <location>
        <begin position="329"/>
        <end position="385"/>
    </location>
</feature>
<dbReference type="Gene3D" id="6.10.340.10">
    <property type="match status" value="1"/>
</dbReference>
<dbReference type="SMART" id="SM00304">
    <property type="entry name" value="HAMP"/>
    <property type="match status" value="1"/>
</dbReference>
<feature type="coiled-coil region" evidence="4">
    <location>
        <begin position="566"/>
        <end position="593"/>
    </location>
</feature>
<evidence type="ECO:0000256" key="1">
    <source>
        <dbReference type="ARBA" id="ARBA00023224"/>
    </source>
</evidence>
<keyword evidence="9" id="KW-1185">Reference proteome</keyword>
<sequence length="690" mass="77177">MKKIKTKLILGMTICSISAMMLLGIGIFSKGIQLSEEIAKTVLSMNIENKSQEFNTILKNTEDRVHFLAQSIVSEFDATRINDCEYLEEYKEHIGPLLKDFGEPFEEVVSTYFYLNPELTKDLNYCSYRRNNSSSKFLMDTPYTSENFNPYKEGMEWFYEPIMKGRGFWSDVNTDIHSNTQIISYTYPVQKDQRIIGVVGMNIDFAYFKSIVNDMKFYETGYGSLLNANYDFLVHPKFSMNENLKTVENGSLKIVADTMETSDSSVVKYSFENQKKILGYSKLSNGFILIANAPHDEVTAEINKIFGYMIILLFVSGIVTTIIAILIGNTITKPIHLITDLVEKTSKFDLVYDQNYAVLTQSKDEIGVMAKSVIEMRKRLREMIEIISKISQDLLLSAQGIASSSTENATASDEIAHTAEILAQGATSQANQARNGSIKLSELGKEIDNIFNRSDQIQVYMNKTNEAKTNGMLAVKALKEGVEAYNESKAYVLESITNLEEKSSSISEITKAIQSIASQTNLLSLNATIEAARAGESGRGFGIIASEIRKLAEQTAKSSKDIDYTIKEVQCSIESVQKKLQELNMVLEQSNEASNHTISAFNHIDESIKEVIYETELLLKGIANMNENKNQVITAIEEIAAISEESASASQEVLASVEMQSTAIEEIAQDAESLKNLADHLKHLVETFKF</sequence>
<dbReference type="SUPFAM" id="SSF58104">
    <property type="entry name" value="Methyl-accepting chemotaxis protein (MCP) signaling domain"/>
    <property type="match status" value="1"/>
</dbReference>
<name>A0ABZ2Y0J8_9FIRM</name>
<dbReference type="PANTHER" id="PTHR32089">
    <property type="entry name" value="METHYL-ACCEPTING CHEMOTAXIS PROTEIN MCPB"/>
    <property type="match status" value="1"/>
</dbReference>
<dbReference type="Pfam" id="PF00015">
    <property type="entry name" value="MCPsignal"/>
    <property type="match status" value="1"/>
</dbReference>